<evidence type="ECO:0000313" key="4">
    <source>
        <dbReference type="Proteomes" id="UP000652761"/>
    </source>
</evidence>
<evidence type="ECO:0008006" key="5">
    <source>
        <dbReference type="Google" id="ProtNLM"/>
    </source>
</evidence>
<evidence type="ECO:0000259" key="1">
    <source>
        <dbReference type="Pfam" id="PF13456"/>
    </source>
</evidence>
<dbReference type="InterPro" id="IPR044730">
    <property type="entry name" value="RNase_H-like_dom_plant"/>
</dbReference>
<dbReference type="Proteomes" id="UP000652761">
    <property type="component" value="Unassembled WGS sequence"/>
</dbReference>
<dbReference type="PANTHER" id="PTHR47723:SF19">
    <property type="entry name" value="POLYNUCLEOTIDYL TRANSFERASE, RIBONUCLEASE H-LIKE SUPERFAMILY PROTEIN"/>
    <property type="match status" value="1"/>
</dbReference>
<dbReference type="InterPro" id="IPR036397">
    <property type="entry name" value="RNaseH_sf"/>
</dbReference>
<dbReference type="InterPro" id="IPR026960">
    <property type="entry name" value="RVT-Znf"/>
</dbReference>
<dbReference type="GO" id="GO:0004523">
    <property type="term" value="F:RNA-DNA hybrid ribonuclease activity"/>
    <property type="evidence" value="ECO:0007669"/>
    <property type="project" value="InterPro"/>
</dbReference>
<dbReference type="InterPro" id="IPR012337">
    <property type="entry name" value="RNaseH-like_sf"/>
</dbReference>
<dbReference type="Pfam" id="PF13966">
    <property type="entry name" value="zf-RVT"/>
    <property type="match status" value="1"/>
</dbReference>
<dbReference type="EMBL" id="NMUH01008947">
    <property type="protein sequence ID" value="MQM19483.1"/>
    <property type="molecule type" value="Genomic_DNA"/>
</dbReference>
<dbReference type="SUPFAM" id="SSF53098">
    <property type="entry name" value="Ribonuclease H-like"/>
    <property type="match status" value="1"/>
</dbReference>
<keyword evidence="4" id="KW-1185">Reference proteome</keyword>
<dbReference type="CDD" id="cd06222">
    <property type="entry name" value="RNase_H_like"/>
    <property type="match status" value="1"/>
</dbReference>
<dbReference type="GO" id="GO:0003676">
    <property type="term" value="F:nucleic acid binding"/>
    <property type="evidence" value="ECO:0007669"/>
    <property type="project" value="InterPro"/>
</dbReference>
<proteinExistence type="predicted"/>
<gene>
    <name evidence="3" type="ORF">Taro_052488</name>
</gene>
<sequence length="681" mass="77167">MVLSQDQIFMHGFVVLMCQAVPRVGRAFKVVPYGQLCFVNSTTIKDMLEKATGSGRKKGRSFRDKLGMGMVWALRSWCRWVLKTDLLSSGGRLVLIQHTLTALPIYTMNAMPIPTTVVRCFHRILANFFWGSYEGSPEKHWKSWSTIAQPRESGGLGVLNLNHMQIAFRTKILWKALTTDSLWARFFRGKHLYSCHHSEAHFPFMLASDRNLWKQAAHIIQRNHRIVSMNNSPTVHFWYDAWTGETPLKEFIPEDIWNNMSDKYCTTATRYCPQHLLSQFLTSNGTKDTWIWCPTANGKFSTKSVRSLLAPANSQQWAVLWSPHIPLKWSVLLWRLILNSIPVDETVKEKGVPLASKCSCCPQPQEESALHLFFRSDTVDQVWSELSYLLHFSNREISAVTDGVTAFLARPEIIATSGRLVRCTFMAALWEIWCSRNKARFQDQGMMAKHIINRTMLSNHAICISFKFQKVPQAWLAALHQTEHGMEELKSRTPTIVRWITPPSGRLKLNVDGAFMRTSGTAGGGGILRDHEVNMCWAFARAYHDLNSSLAAEAMALNDGLSICCSKGVSEVLVETDSLNLLQLVTNQISSQWDLSCIMHDIAMKTLNLKAEIAHVPREANRVADCLASSAMSCTRFVIWSSWGDLPTTVKDPYHLDKGHAYGRVYLDLRKDFAALCHALL</sequence>
<dbReference type="AlphaFoldDB" id="A0A843XJW2"/>
<dbReference type="Gene3D" id="3.30.420.10">
    <property type="entry name" value="Ribonuclease H-like superfamily/Ribonuclease H"/>
    <property type="match status" value="1"/>
</dbReference>
<evidence type="ECO:0000259" key="2">
    <source>
        <dbReference type="Pfam" id="PF13966"/>
    </source>
</evidence>
<feature type="domain" description="RNase H type-1" evidence="1">
    <location>
        <begin position="510"/>
        <end position="631"/>
    </location>
</feature>
<dbReference type="Pfam" id="PF13456">
    <property type="entry name" value="RVT_3"/>
    <property type="match status" value="1"/>
</dbReference>
<dbReference type="OrthoDB" id="668162at2759"/>
<protein>
    <recommendedName>
        <fullName evidence="5">RNase H type-1 domain-containing protein</fullName>
    </recommendedName>
</protein>
<accession>A0A843XJW2</accession>
<evidence type="ECO:0000313" key="3">
    <source>
        <dbReference type="EMBL" id="MQM19483.1"/>
    </source>
</evidence>
<reference evidence="3" key="1">
    <citation type="submission" date="2017-07" db="EMBL/GenBank/DDBJ databases">
        <title>Taro Niue Genome Assembly and Annotation.</title>
        <authorList>
            <person name="Atibalentja N."/>
            <person name="Keating K."/>
            <person name="Fields C.J."/>
        </authorList>
    </citation>
    <scope>NUCLEOTIDE SEQUENCE</scope>
    <source>
        <strain evidence="3">Niue_2</strain>
        <tissue evidence="3">Leaf</tissue>
    </source>
</reference>
<organism evidence="3 4">
    <name type="scientific">Colocasia esculenta</name>
    <name type="common">Wild taro</name>
    <name type="synonym">Arum esculentum</name>
    <dbReference type="NCBI Taxonomy" id="4460"/>
    <lineage>
        <taxon>Eukaryota</taxon>
        <taxon>Viridiplantae</taxon>
        <taxon>Streptophyta</taxon>
        <taxon>Embryophyta</taxon>
        <taxon>Tracheophyta</taxon>
        <taxon>Spermatophyta</taxon>
        <taxon>Magnoliopsida</taxon>
        <taxon>Liliopsida</taxon>
        <taxon>Araceae</taxon>
        <taxon>Aroideae</taxon>
        <taxon>Colocasieae</taxon>
        <taxon>Colocasia</taxon>
    </lineage>
</organism>
<comment type="caution">
    <text evidence="3">The sequence shown here is derived from an EMBL/GenBank/DDBJ whole genome shotgun (WGS) entry which is preliminary data.</text>
</comment>
<feature type="domain" description="Reverse transcriptase zinc-binding" evidence="2">
    <location>
        <begin position="300"/>
        <end position="383"/>
    </location>
</feature>
<name>A0A843XJW2_COLES</name>
<dbReference type="PANTHER" id="PTHR47723">
    <property type="entry name" value="OS05G0353850 PROTEIN"/>
    <property type="match status" value="1"/>
</dbReference>
<dbReference type="InterPro" id="IPR053151">
    <property type="entry name" value="RNase_H-like"/>
</dbReference>
<dbReference type="InterPro" id="IPR002156">
    <property type="entry name" value="RNaseH_domain"/>
</dbReference>